<gene>
    <name evidence="2" type="ORF">E5K02_25430</name>
</gene>
<evidence type="ECO:0000313" key="3">
    <source>
        <dbReference type="Proteomes" id="UP000298471"/>
    </source>
</evidence>
<dbReference type="EMBL" id="SRMB01000013">
    <property type="protein sequence ID" value="TGE20839.1"/>
    <property type="molecule type" value="Genomic_DNA"/>
</dbReference>
<protein>
    <submittedName>
        <fullName evidence="2">Uncharacterized protein</fullName>
    </submittedName>
</protein>
<proteinExistence type="predicted"/>
<keyword evidence="1" id="KW-0732">Signal</keyword>
<feature type="signal peptide" evidence="1">
    <location>
        <begin position="1"/>
        <end position="22"/>
    </location>
</feature>
<name>A0A4Z0PU76_9BACT</name>
<comment type="caution">
    <text evidence="2">The sequence shown here is derived from an EMBL/GenBank/DDBJ whole genome shotgun (WGS) entry which is preliminary data.</text>
</comment>
<dbReference type="AlphaFoldDB" id="A0A4Z0PU76"/>
<accession>A0A4Z0PU76</accession>
<feature type="chain" id="PRO_5021323524" evidence="1">
    <location>
        <begin position="23"/>
        <end position="154"/>
    </location>
</feature>
<keyword evidence="3" id="KW-1185">Reference proteome</keyword>
<sequence length="154" mass="16958">MRITKLWALFCFVICGGLPSLAQPRTVPDSLFMTPAQNNRWLVALQKQGVADQWAQIRSRYFLVSPQVSSPTSPAGNVPILVVEGIVVEVTDAGDPIRDVLASQLTPAKVKAITVLEREPAGLYVNKISTGWIIISVADKQLRKALRRTDKRAH</sequence>
<evidence type="ECO:0000256" key="1">
    <source>
        <dbReference type="SAM" id="SignalP"/>
    </source>
</evidence>
<dbReference type="Proteomes" id="UP000298471">
    <property type="component" value="Unassembled WGS sequence"/>
</dbReference>
<evidence type="ECO:0000313" key="2">
    <source>
        <dbReference type="EMBL" id="TGE20839.1"/>
    </source>
</evidence>
<organism evidence="2 3">
    <name type="scientific">Hymenobacter metallicola</name>
    <dbReference type="NCBI Taxonomy" id="2563114"/>
    <lineage>
        <taxon>Bacteria</taxon>
        <taxon>Pseudomonadati</taxon>
        <taxon>Bacteroidota</taxon>
        <taxon>Cytophagia</taxon>
        <taxon>Cytophagales</taxon>
        <taxon>Hymenobacteraceae</taxon>
        <taxon>Hymenobacter</taxon>
    </lineage>
</organism>
<reference evidence="2 3" key="1">
    <citation type="submission" date="2019-04" db="EMBL/GenBank/DDBJ databases">
        <authorList>
            <person name="Feng G."/>
            <person name="Zhang J."/>
            <person name="Zhu H."/>
        </authorList>
    </citation>
    <scope>NUCLEOTIDE SEQUENCE [LARGE SCALE GENOMIC DNA]</scope>
    <source>
        <strain evidence="2 3">9PBR-1</strain>
    </source>
</reference>